<feature type="region of interest" description="Disordered" evidence="1">
    <location>
        <begin position="89"/>
        <end position="109"/>
    </location>
</feature>
<sequence length="157" mass="17619">MGPYHRPISPLTSYTSGKLALGAMGREVPHHRSSSFSLSLPQILLPWVGWVKGELRQRRLDGIKLELTWWNKTQHDSLDKSIQCLKGEFSNSDGGANDKRSTNWDHTGDPSPSQFQKFNLMSWGFGDCESCTWGGGAVVGWEVPWILTFAVGKTERR</sequence>
<evidence type="ECO:0000256" key="1">
    <source>
        <dbReference type="SAM" id="MobiDB-lite"/>
    </source>
</evidence>
<dbReference type="EMBL" id="PGOL01001356">
    <property type="protein sequence ID" value="PKI58615.1"/>
    <property type="molecule type" value="Genomic_DNA"/>
</dbReference>
<name>A0A2I0JQP7_PUNGR</name>
<reference evidence="2 3" key="1">
    <citation type="submission" date="2017-11" db="EMBL/GenBank/DDBJ databases">
        <title>De-novo sequencing of pomegranate (Punica granatum L.) genome.</title>
        <authorList>
            <person name="Akparov Z."/>
            <person name="Amiraslanov A."/>
            <person name="Hajiyeva S."/>
            <person name="Abbasov M."/>
            <person name="Kaur K."/>
            <person name="Hamwieh A."/>
            <person name="Solovyev V."/>
            <person name="Salamov A."/>
            <person name="Braich B."/>
            <person name="Kosarev P."/>
            <person name="Mahmoud A."/>
            <person name="Hajiyev E."/>
            <person name="Babayeva S."/>
            <person name="Izzatullayeva V."/>
            <person name="Mammadov A."/>
            <person name="Mammadov A."/>
            <person name="Sharifova S."/>
            <person name="Ojaghi J."/>
            <person name="Eynullazada K."/>
            <person name="Bayramov B."/>
            <person name="Abdulazimova A."/>
            <person name="Shahmuradov I."/>
        </authorList>
    </citation>
    <scope>NUCLEOTIDE SEQUENCE [LARGE SCALE GENOMIC DNA]</scope>
    <source>
        <strain evidence="3">cv. AG2017</strain>
        <tissue evidence="2">Leaf</tissue>
    </source>
</reference>
<evidence type="ECO:0000313" key="3">
    <source>
        <dbReference type="Proteomes" id="UP000233551"/>
    </source>
</evidence>
<accession>A0A2I0JQP7</accession>
<protein>
    <submittedName>
        <fullName evidence="2">Uncharacterized protein</fullName>
    </submittedName>
</protein>
<dbReference type="Proteomes" id="UP000233551">
    <property type="component" value="Unassembled WGS sequence"/>
</dbReference>
<evidence type="ECO:0000313" key="2">
    <source>
        <dbReference type="EMBL" id="PKI58615.1"/>
    </source>
</evidence>
<organism evidence="2 3">
    <name type="scientific">Punica granatum</name>
    <name type="common">Pomegranate</name>
    <dbReference type="NCBI Taxonomy" id="22663"/>
    <lineage>
        <taxon>Eukaryota</taxon>
        <taxon>Viridiplantae</taxon>
        <taxon>Streptophyta</taxon>
        <taxon>Embryophyta</taxon>
        <taxon>Tracheophyta</taxon>
        <taxon>Spermatophyta</taxon>
        <taxon>Magnoliopsida</taxon>
        <taxon>eudicotyledons</taxon>
        <taxon>Gunneridae</taxon>
        <taxon>Pentapetalae</taxon>
        <taxon>rosids</taxon>
        <taxon>malvids</taxon>
        <taxon>Myrtales</taxon>
        <taxon>Lythraceae</taxon>
        <taxon>Punica</taxon>
    </lineage>
</organism>
<gene>
    <name evidence="2" type="ORF">CRG98_021004</name>
</gene>
<feature type="compositionally biased region" description="Basic and acidic residues" evidence="1">
    <location>
        <begin position="96"/>
        <end position="108"/>
    </location>
</feature>
<proteinExistence type="predicted"/>
<dbReference type="AlphaFoldDB" id="A0A2I0JQP7"/>
<keyword evidence="3" id="KW-1185">Reference proteome</keyword>
<comment type="caution">
    <text evidence="2">The sequence shown here is derived from an EMBL/GenBank/DDBJ whole genome shotgun (WGS) entry which is preliminary data.</text>
</comment>